<dbReference type="InterPro" id="IPR029021">
    <property type="entry name" value="Prot-tyrosine_phosphatase-like"/>
</dbReference>
<dbReference type="InterPro" id="IPR050713">
    <property type="entry name" value="RTP_Phos/Ushers"/>
</dbReference>
<evidence type="ECO:0000313" key="4">
    <source>
        <dbReference type="EMBL" id="CAK8684491.1"/>
    </source>
</evidence>
<dbReference type="SUPFAM" id="SSF52799">
    <property type="entry name" value="(Phosphotyrosine protein) phosphatases II"/>
    <property type="match status" value="1"/>
</dbReference>
<keyword evidence="5" id="KW-1185">Reference proteome</keyword>
<proteinExistence type="inferred from homology"/>
<dbReference type="Gene3D" id="3.90.190.10">
    <property type="entry name" value="Protein tyrosine phosphatase superfamily"/>
    <property type="match status" value="1"/>
</dbReference>
<dbReference type="Proteomes" id="UP001642483">
    <property type="component" value="Unassembled WGS sequence"/>
</dbReference>
<dbReference type="Pfam" id="PF00102">
    <property type="entry name" value="Y_phosphatase"/>
    <property type="match status" value="1"/>
</dbReference>
<dbReference type="InterPro" id="IPR000242">
    <property type="entry name" value="PTP_cat"/>
</dbReference>
<dbReference type="PANTHER" id="PTHR46957">
    <property type="entry name" value="CYTOKINE RECEPTOR"/>
    <property type="match status" value="1"/>
</dbReference>
<evidence type="ECO:0000256" key="2">
    <source>
        <dbReference type="SAM" id="Phobius"/>
    </source>
</evidence>
<name>A0ABP0FY13_CLALP</name>
<dbReference type="EMBL" id="CAWYQH010000097">
    <property type="protein sequence ID" value="CAK8684491.1"/>
    <property type="molecule type" value="Genomic_DNA"/>
</dbReference>
<comment type="similarity">
    <text evidence="1">Belongs to the protein-tyrosine phosphatase family.</text>
</comment>
<keyword evidence="2" id="KW-0472">Membrane</keyword>
<dbReference type="PANTHER" id="PTHR46957:SF3">
    <property type="entry name" value="CYTOKINE RECEPTOR"/>
    <property type="match status" value="1"/>
</dbReference>
<dbReference type="PRINTS" id="PR00700">
    <property type="entry name" value="PRTYPHPHTASE"/>
</dbReference>
<organism evidence="4 5">
    <name type="scientific">Clavelina lepadiformis</name>
    <name type="common">Light-bulb sea squirt</name>
    <name type="synonym">Ascidia lepadiformis</name>
    <dbReference type="NCBI Taxonomy" id="159417"/>
    <lineage>
        <taxon>Eukaryota</taxon>
        <taxon>Metazoa</taxon>
        <taxon>Chordata</taxon>
        <taxon>Tunicata</taxon>
        <taxon>Ascidiacea</taxon>
        <taxon>Aplousobranchia</taxon>
        <taxon>Clavelinidae</taxon>
        <taxon>Clavelina</taxon>
    </lineage>
</organism>
<protein>
    <recommendedName>
        <fullName evidence="3">Tyrosine-protein phosphatase domain-containing protein</fullName>
    </recommendedName>
</protein>
<reference evidence="4 5" key="1">
    <citation type="submission" date="2024-02" db="EMBL/GenBank/DDBJ databases">
        <authorList>
            <person name="Daric V."/>
            <person name="Darras S."/>
        </authorList>
    </citation>
    <scope>NUCLEOTIDE SEQUENCE [LARGE SCALE GENOMIC DNA]</scope>
</reference>
<feature type="domain" description="Tyrosine-protein phosphatase" evidence="3">
    <location>
        <begin position="147"/>
        <end position="335"/>
    </location>
</feature>
<evidence type="ECO:0000256" key="1">
    <source>
        <dbReference type="ARBA" id="ARBA00009580"/>
    </source>
</evidence>
<sequence>MLKPQPIQLNLNATSYKVEGLYSSTEYSIGLYSFVNDPDGELMKSDVSFKTYSTLDPESLPNPFSNKLSGVIPAILVVALLIVIIFVARRRLCHRKSATLPLTMSRLSTMSIHGNVKRDERKGMRVIITSDFDEFMKTVDADGDNKLEQEHSEFADIGKEQSANAALLPENISKNRYNKNILPYDAYRVKLTPIDNVAGSDYINASFIPGYNKEKEYIATQGPLRTTNDDFWRMIWEQDSRNIVMLTQLVEESGKVKCDKYWPNDGASTTVACMQLQLVSKLKCHDWTVRVFNLTKGEETRRITQFHFTAWPDHGIPTTAKNLYFYSICSENHKT</sequence>
<dbReference type="SMART" id="SM00194">
    <property type="entry name" value="PTPc"/>
    <property type="match status" value="1"/>
</dbReference>
<evidence type="ECO:0000313" key="5">
    <source>
        <dbReference type="Proteomes" id="UP001642483"/>
    </source>
</evidence>
<comment type="caution">
    <text evidence="4">The sequence shown here is derived from an EMBL/GenBank/DDBJ whole genome shotgun (WGS) entry which is preliminary data.</text>
</comment>
<keyword evidence="2" id="KW-0812">Transmembrane</keyword>
<dbReference type="PROSITE" id="PS50055">
    <property type="entry name" value="TYR_PHOSPHATASE_PTP"/>
    <property type="match status" value="1"/>
</dbReference>
<keyword evidence="2" id="KW-1133">Transmembrane helix</keyword>
<accession>A0ABP0FY13</accession>
<feature type="transmembrane region" description="Helical" evidence="2">
    <location>
        <begin position="68"/>
        <end position="88"/>
    </location>
</feature>
<evidence type="ECO:0000259" key="3">
    <source>
        <dbReference type="PROSITE" id="PS50055"/>
    </source>
</evidence>
<gene>
    <name evidence="4" type="ORF">CVLEPA_LOCUS15468</name>
</gene>